<evidence type="ECO:0000313" key="4">
    <source>
        <dbReference type="Proteomes" id="UP001146351"/>
    </source>
</evidence>
<evidence type="ECO:0000256" key="2">
    <source>
        <dbReference type="SAM" id="MobiDB-lite"/>
    </source>
</evidence>
<evidence type="ECO:0000313" key="3">
    <source>
        <dbReference type="EMBL" id="KAJ5183882.1"/>
    </source>
</evidence>
<organism evidence="3 4">
    <name type="scientific">Penicillium capsulatum</name>
    <dbReference type="NCBI Taxonomy" id="69766"/>
    <lineage>
        <taxon>Eukaryota</taxon>
        <taxon>Fungi</taxon>
        <taxon>Dikarya</taxon>
        <taxon>Ascomycota</taxon>
        <taxon>Pezizomycotina</taxon>
        <taxon>Eurotiomycetes</taxon>
        <taxon>Eurotiomycetidae</taxon>
        <taxon>Eurotiales</taxon>
        <taxon>Aspergillaceae</taxon>
        <taxon>Penicillium</taxon>
    </lineage>
</organism>
<gene>
    <name evidence="3" type="ORF">N7492_001498</name>
</gene>
<feature type="compositionally biased region" description="Polar residues" evidence="2">
    <location>
        <begin position="407"/>
        <end position="424"/>
    </location>
</feature>
<dbReference type="EMBL" id="JAPQKO010000001">
    <property type="protein sequence ID" value="KAJ5183882.1"/>
    <property type="molecule type" value="Genomic_DNA"/>
</dbReference>
<feature type="coiled-coil region" evidence="1">
    <location>
        <begin position="223"/>
        <end position="257"/>
    </location>
</feature>
<dbReference type="OrthoDB" id="4187489at2759"/>
<feature type="compositionally biased region" description="Polar residues" evidence="2">
    <location>
        <begin position="462"/>
        <end position="472"/>
    </location>
</feature>
<evidence type="ECO:0000256" key="1">
    <source>
        <dbReference type="SAM" id="Coils"/>
    </source>
</evidence>
<proteinExistence type="predicted"/>
<comment type="caution">
    <text evidence="3">The sequence shown here is derived from an EMBL/GenBank/DDBJ whole genome shotgun (WGS) entry which is preliminary data.</text>
</comment>
<dbReference type="Proteomes" id="UP001146351">
    <property type="component" value="Unassembled WGS sequence"/>
</dbReference>
<dbReference type="AlphaFoldDB" id="A0A9W9ITX5"/>
<feature type="compositionally biased region" description="Low complexity" evidence="2">
    <location>
        <begin position="384"/>
        <end position="394"/>
    </location>
</feature>
<reference evidence="3" key="2">
    <citation type="journal article" date="2023" name="IMA Fungus">
        <title>Comparative genomic study of the Penicillium genus elucidates a diverse pangenome and 15 lateral gene transfer events.</title>
        <authorList>
            <person name="Petersen C."/>
            <person name="Sorensen T."/>
            <person name="Nielsen M.R."/>
            <person name="Sondergaard T.E."/>
            <person name="Sorensen J.L."/>
            <person name="Fitzpatrick D.A."/>
            <person name="Frisvad J.C."/>
            <person name="Nielsen K.L."/>
        </authorList>
    </citation>
    <scope>NUCLEOTIDE SEQUENCE</scope>
    <source>
        <strain evidence="3">IBT 21917</strain>
    </source>
</reference>
<accession>A0A9W9ITX5</accession>
<feature type="compositionally biased region" description="Polar residues" evidence="2">
    <location>
        <begin position="360"/>
        <end position="376"/>
    </location>
</feature>
<keyword evidence="1" id="KW-0175">Coiled coil</keyword>
<feature type="compositionally biased region" description="Polar residues" evidence="2">
    <location>
        <begin position="505"/>
        <end position="515"/>
    </location>
</feature>
<protein>
    <submittedName>
        <fullName evidence="3">Uncharacterized protein</fullName>
    </submittedName>
</protein>
<sequence>MDLARLEQPAILSQCLRCSSSLAVLENEWAKLSNAYAVATGWLSANFHRISISSEHKVIPQSSDLTLLRQRVIQELSCKLCQQKLGVLCPLDNGPNILWKMSKVSFREIVTMRTADPIFNDSTLDRLLSPPPKDPMRRDRSSIQDGALVPVGTSASDSLDPIMQQQMRHQGRSIDQISNSVNHLQDTMTDLKHSFTSLRIELNDSSRYGGDHNTTSGVDFDMIATVLRELKSKSEEIEKLKLEIEALKLKNRFIEDRKPDHLGYSLSVGAPLPEERSPGLLQAGRKRAWPDAFPSEHTVADSMAEEDMIDDLSLEDLPVLPVRGPSSHPRHVHSGPVPENPSVQTPQFRIEMKPEAQHSAARNPSSSANYAKSQPTKRQRLAESTESPSNLESSSGKKASARMKKSGGQSTKSRTSQTSGTAQPRTEEAVEPNPPVQVAVTDTSSGDNNNRRGRLRRSTTSQFRSTANNDGQTDAGDADPSGKEPAHGDTNGEANASKNGGAPSKGNNAVPSNGANGVHEPKASAEEKRKAKFAARDAMTRMAMQREEAMETDEAR</sequence>
<keyword evidence="4" id="KW-1185">Reference proteome</keyword>
<name>A0A9W9ITX5_9EURO</name>
<feature type="compositionally biased region" description="Basic and acidic residues" evidence="2">
    <location>
        <begin position="519"/>
        <end position="556"/>
    </location>
</feature>
<feature type="region of interest" description="Disordered" evidence="2">
    <location>
        <begin position="318"/>
        <end position="556"/>
    </location>
</feature>
<reference evidence="3" key="1">
    <citation type="submission" date="2022-11" db="EMBL/GenBank/DDBJ databases">
        <authorList>
            <person name="Petersen C."/>
        </authorList>
    </citation>
    <scope>NUCLEOTIDE SEQUENCE</scope>
    <source>
        <strain evidence="3">IBT 21917</strain>
    </source>
</reference>